<feature type="region of interest" description="Disordered" evidence="2">
    <location>
        <begin position="1278"/>
        <end position="1329"/>
    </location>
</feature>
<evidence type="ECO:0000256" key="2">
    <source>
        <dbReference type="SAM" id="MobiDB-lite"/>
    </source>
</evidence>
<feature type="compositionally biased region" description="Pro residues" evidence="2">
    <location>
        <begin position="325"/>
        <end position="335"/>
    </location>
</feature>
<dbReference type="Pfam" id="PF00168">
    <property type="entry name" value="C2"/>
    <property type="match status" value="1"/>
</dbReference>
<evidence type="ECO:0000259" key="4">
    <source>
        <dbReference type="PROSITE" id="PS50018"/>
    </source>
</evidence>
<feature type="region of interest" description="Disordered" evidence="2">
    <location>
        <begin position="1634"/>
        <end position="1694"/>
    </location>
</feature>
<dbReference type="PANTHER" id="PTHR10194">
    <property type="entry name" value="RAS GTPASE-ACTIVATING PROTEINS"/>
    <property type="match status" value="1"/>
</dbReference>
<feature type="compositionally biased region" description="Polar residues" evidence="2">
    <location>
        <begin position="1439"/>
        <end position="1450"/>
    </location>
</feature>
<feature type="compositionally biased region" description="Low complexity" evidence="2">
    <location>
        <begin position="134"/>
        <end position="153"/>
    </location>
</feature>
<feature type="compositionally biased region" description="Polar residues" evidence="2">
    <location>
        <begin position="71"/>
        <end position="84"/>
    </location>
</feature>
<sequence length="1694" mass="180352">MAPHSSRAQPTKDELDMLEAMMDKMDGSRPSSSSGGFPPRTTSRASSHSHLSHQSSNRSLHSLNSTHAAPGSSNDPRNVRSPSALSDVYSSRHDFDDDATPSVSQGEWGRTRTVSAKTYDDNSSIDRADSPDVYRSSSAHYPSYSRSMPASPRSRSRPTPSPLPDTARSGSPLRLLPRSPVNNRTPLEDLTFFREVGALADERPWGSSSSQADADADSLSIRSGHSSVLSGGSGALRASNLRAARLREDIEKEAQRIKERASMEEMRRNAEAASAVAAGHRAITPDPPRTSPPVDPPAPAPAPTLGSRQSSDGRRDVQSGIPLFPGAPSPAPSPLIPQEDDTRSIRSVGSSVATGLWSSSHGREGTSHSGSASFSGSGMSGSASARTEYGLEGGSGVRDRERRMRQKESREWSQTCWVWHREVKASGAGGLSGSGSVGGFAAMGGKFSKAPLIRDVPAALKRKSNKRESAHHLLSPAEALLFDVEDSKSGGSKSSSSKEKEKDKSKEKGKDRMPAGPAAASRDGRWRRATGVLRDDGFFRVFADSDKTVVHSVHLPSLNRTDVHLVDHSLFGRPNCISIARPAVSPSTPRRASFLPSSSSTALSRSDDSVYLCFPSIIATQVWLVMAHCFAQPEFYLSSGAATPRPFRSSTTRRGGPSGFPASSDSGSDSEPDGKADELESSCRIFRSLQVSVNEGRALGELATEIVRPGPKASWERPSQDEPDLTTSSFDSSSLGPEASPAKSVSSMAMPRLHSRASHDSRGSGGDGSSSSSSEAFCEIEMGGEVVAQTAVRKGTSPFWNETFVFSDLPPLVSPIVIRVLQSSSKHPTKPLLIGTATVRVPDLPRQQIVEDWWAVKPANPTKSSDAVGELSLSLKINEEVVLPSRDYQEILNLLTDDPEADLASEIAHEFPADLEEVTRILLRVYSAKSLLLPRVLRLADLEIDSNARNNRSAAILFRGNTILTKTIELYLRLIGAEYLDASIGNVIRRICADKVEIEIDPMKVKPGTKDKDLLANTHALHEWTLTLWNSIYDAREKCPHDLRQIFNHIQTVVVEKYGQSDDQKNTRWTCVSAFIFLRFFVPAVLNPKLFFIVSNPPDPKAQRTLTLVAKTLQGLANFSSFGQKEPWMLPMNAFVRENHAALVDFLEHVSTPGSSAVLRQEWTSPNAPAYLAPYRLRSSLSPLAQEGVPLLPHLVDLPRELGALAARVARLAAEKGPIVEESIAPYNDRCETPSIASSRGGRSRQFVDFADACLDVYSESRRRGGGLVSAAQYPDVRMKTPDPKMRAKRAMTGRPPTASSSVSTAGLRRSLGLGGTDRNARAESTGSEDLYIRKPMSQAVEPDVEAVGADLARTHVRDVSVESSDSVMSRRNHRAFTINGAGAGGISGLSQGGAPKSFSTEDLSLLASLRSSSSDDIREGAASPTPLPTSVTLTSLSGYANQPSRPSFEGSQIYASRSIPAASILAPSEYAFPPNRSPKPSATPSAALSTSASTRTSSTSRSSQLASPVAAPTSRIRITQETTTTTSYVPDATTALSLVNSDSPVPVDDDFSLSPTSHEDGTPFESSFSGFSAPLMRAQTSQTSAHSVLTVLSGRSLTASSSSVSISAEVSAGAVGSSGGGAGLSGRRASTAGFSSFGLGGGGSRRGGPGDRGSGSISGVVRDDESEGGSSRASSGKGGLLSRAMGRKGSRAS</sequence>
<dbReference type="OrthoDB" id="775356at2759"/>
<feature type="region of interest" description="Disordered" evidence="2">
    <location>
        <begin position="202"/>
        <end position="413"/>
    </location>
</feature>
<dbReference type="PROSITE" id="PS50004">
    <property type="entry name" value="C2"/>
    <property type="match status" value="1"/>
</dbReference>
<feature type="compositionally biased region" description="Basic and acidic residues" evidence="2">
    <location>
        <begin position="397"/>
        <end position="411"/>
    </location>
</feature>
<feature type="region of interest" description="Disordered" evidence="2">
    <location>
        <begin position="641"/>
        <end position="679"/>
    </location>
</feature>
<feature type="compositionally biased region" description="Low complexity" evidence="2">
    <location>
        <begin position="1479"/>
        <end position="1526"/>
    </location>
</feature>
<feature type="compositionally biased region" description="Low complexity" evidence="2">
    <location>
        <begin position="28"/>
        <end position="67"/>
    </location>
</feature>
<feature type="compositionally biased region" description="Low complexity" evidence="2">
    <location>
        <begin position="271"/>
        <end position="284"/>
    </location>
</feature>
<dbReference type="Proteomes" id="UP000239560">
    <property type="component" value="Unassembled WGS sequence"/>
</dbReference>
<dbReference type="InterPro" id="IPR035892">
    <property type="entry name" value="C2_domain_sf"/>
</dbReference>
<dbReference type="GO" id="GO:0005096">
    <property type="term" value="F:GTPase activator activity"/>
    <property type="evidence" value="ECO:0007669"/>
    <property type="project" value="UniProtKB-KW"/>
</dbReference>
<dbReference type="InterPro" id="IPR001936">
    <property type="entry name" value="RasGAP_dom"/>
</dbReference>
<dbReference type="PROSITE" id="PS50018">
    <property type="entry name" value="RAS_GTPASE_ACTIV_2"/>
    <property type="match status" value="1"/>
</dbReference>
<feature type="compositionally biased region" description="Basic and acidic residues" evidence="2">
    <location>
        <begin position="245"/>
        <end position="270"/>
    </location>
</feature>
<dbReference type="Gene3D" id="2.60.40.150">
    <property type="entry name" value="C2 domain"/>
    <property type="match status" value="1"/>
</dbReference>
<dbReference type="SUPFAM" id="SSF48350">
    <property type="entry name" value="GTPase activation domain, GAP"/>
    <property type="match status" value="1"/>
</dbReference>
<feature type="compositionally biased region" description="Low complexity" evidence="2">
    <location>
        <begin position="367"/>
        <end position="385"/>
    </location>
</feature>
<feature type="compositionally biased region" description="Low complexity" evidence="2">
    <location>
        <begin position="1669"/>
        <end position="1685"/>
    </location>
</feature>
<feature type="compositionally biased region" description="Basic and acidic residues" evidence="2">
    <location>
        <begin position="496"/>
        <end position="513"/>
    </location>
</feature>
<feature type="region of interest" description="Disordered" evidence="2">
    <location>
        <begin position="1416"/>
        <end position="1450"/>
    </location>
</feature>
<feature type="domain" description="Ras-GAP" evidence="4">
    <location>
        <begin position="914"/>
        <end position="1118"/>
    </location>
</feature>
<feature type="region of interest" description="Disordered" evidence="2">
    <location>
        <begin position="709"/>
        <end position="776"/>
    </location>
</feature>
<feature type="compositionally biased region" description="Gly residues" evidence="2">
    <location>
        <begin position="1639"/>
        <end position="1654"/>
    </location>
</feature>
<dbReference type="Gene3D" id="1.10.506.10">
    <property type="entry name" value="GTPase Activation - p120gap, domain 1"/>
    <property type="match status" value="1"/>
</dbReference>
<dbReference type="Pfam" id="PF00616">
    <property type="entry name" value="RasGAP"/>
    <property type="match status" value="1"/>
</dbReference>
<organism evidence="5 6">
    <name type="scientific">Rhodotorula toruloides</name>
    <name type="common">Yeast</name>
    <name type="synonym">Rhodosporidium toruloides</name>
    <dbReference type="NCBI Taxonomy" id="5286"/>
    <lineage>
        <taxon>Eukaryota</taxon>
        <taxon>Fungi</taxon>
        <taxon>Dikarya</taxon>
        <taxon>Basidiomycota</taxon>
        <taxon>Pucciniomycotina</taxon>
        <taxon>Microbotryomycetes</taxon>
        <taxon>Sporidiobolales</taxon>
        <taxon>Sporidiobolaceae</taxon>
        <taxon>Rhodotorula</taxon>
    </lineage>
</organism>
<dbReference type="EMBL" id="LCTV02000012">
    <property type="protein sequence ID" value="PRQ71323.1"/>
    <property type="molecule type" value="Genomic_DNA"/>
</dbReference>
<feature type="compositionally biased region" description="Basic and acidic residues" evidence="2">
    <location>
        <begin position="118"/>
        <end position="132"/>
    </location>
</feature>
<dbReference type="InterPro" id="IPR008936">
    <property type="entry name" value="Rho_GTPase_activation_prot"/>
</dbReference>
<name>A0A2T0A022_RHOTO</name>
<proteinExistence type="predicted"/>
<dbReference type="InterPro" id="IPR000008">
    <property type="entry name" value="C2_dom"/>
</dbReference>
<comment type="caution">
    <text evidence="5">The sequence shown here is derived from an EMBL/GenBank/DDBJ whole genome shotgun (WGS) entry which is preliminary data.</text>
</comment>
<dbReference type="SMART" id="SM00239">
    <property type="entry name" value="C2"/>
    <property type="match status" value="1"/>
</dbReference>
<evidence type="ECO:0000259" key="3">
    <source>
        <dbReference type="PROSITE" id="PS50004"/>
    </source>
</evidence>
<feature type="compositionally biased region" description="Low complexity" evidence="2">
    <location>
        <begin position="1429"/>
        <end position="1438"/>
    </location>
</feature>
<reference evidence="5 6" key="1">
    <citation type="journal article" date="2018" name="Elife">
        <title>Functional genomics of lipid metabolism in the oleaginous yeast Rhodosporidium toruloides.</title>
        <authorList>
            <person name="Coradetti S.T."/>
            <person name="Pinel D."/>
            <person name="Geiselman G."/>
            <person name="Ito M."/>
            <person name="Mondo S."/>
            <person name="Reilly M.C."/>
            <person name="Cheng Y.F."/>
            <person name="Bauer S."/>
            <person name="Grigoriev I."/>
            <person name="Gladden J.M."/>
            <person name="Simmons B.A."/>
            <person name="Brem R."/>
            <person name="Arkin A.P."/>
            <person name="Skerker J.M."/>
        </authorList>
    </citation>
    <scope>NUCLEOTIDE SEQUENCE [LARGE SCALE GENOMIC DNA]</scope>
    <source>
        <strain evidence="5 6">NBRC 0880</strain>
    </source>
</reference>
<feature type="region of interest" description="Disordered" evidence="2">
    <location>
        <begin position="486"/>
        <end position="526"/>
    </location>
</feature>
<feature type="region of interest" description="Disordered" evidence="2">
    <location>
        <begin position="1"/>
        <end position="188"/>
    </location>
</feature>
<dbReference type="PANTHER" id="PTHR10194:SF60">
    <property type="entry name" value="RAS GTPASE-ACTIVATING PROTEIN RASKOL"/>
    <property type="match status" value="1"/>
</dbReference>
<dbReference type="InterPro" id="IPR039360">
    <property type="entry name" value="Ras_GTPase"/>
</dbReference>
<feature type="compositionally biased region" description="Low complexity" evidence="2">
    <location>
        <begin position="207"/>
        <end position="243"/>
    </location>
</feature>
<feature type="region of interest" description="Disordered" evidence="2">
    <location>
        <begin position="1540"/>
        <end position="1569"/>
    </location>
</feature>
<feature type="compositionally biased region" description="Low complexity" evidence="2">
    <location>
        <begin position="643"/>
        <end position="669"/>
    </location>
</feature>
<accession>A0A2T0A022</accession>
<dbReference type="CDD" id="cd05137">
    <property type="entry name" value="RasGAP_CLA2_BUD2"/>
    <property type="match status" value="1"/>
</dbReference>
<gene>
    <name evidence="5" type="ORF">AAT19DRAFT_10181</name>
</gene>
<feature type="compositionally biased region" description="Basic and acidic residues" evidence="2">
    <location>
        <begin position="10"/>
        <end position="27"/>
    </location>
</feature>
<feature type="compositionally biased region" description="Polar residues" evidence="2">
    <location>
        <begin position="345"/>
        <end position="360"/>
    </location>
</feature>
<evidence type="ECO:0000313" key="6">
    <source>
        <dbReference type="Proteomes" id="UP000239560"/>
    </source>
</evidence>
<feature type="domain" description="C2" evidence="3">
    <location>
        <begin position="731"/>
        <end position="854"/>
    </location>
</feature>
<feature type="region of interest" description="Disordered" evidence="2">
    <location>
        <begin position="1471"/>
        <end position="1526"/>
    </location>
</feature>
<dbReference type="SUPFAM" id="SSF49562">
    <property type="entry name" value="C2 domain (Calcium/lipid-binding domain, CaLB)"/>
    <property type="match status" value="1"/>
</dbReference>
<evidence type="ECO:0000256" key="1">
    <source>
        <dbReference type="ARBA" id="ARBA00022468"/>
    </source>
</evidence>
<evidence type="ECO:0000313" key="5">
    <source>
        <dbReference type="EMBL" id="PRQ71323.1"/>
    </source>
</evidence>
<feature type="compositionally biased region" description="Pro residues" evidence="2">
    <location>
        <begin position="285"/>
        <end position="302"/>
    </location>
</feature>
<protein>
    <submittedName>
        <fullName evidence="5">GTPase activating protein</fullName>
    </submittedName>
</protein>
<feature type="compositionally biased region" description="Low complexity" evidence="2">
    <location>
        <begin position="725"/>
        <end position="735"/>
    </location>
</feature>
<keyword evidence="1" id="KW-0343">GTPase activation</keyword>
<dbReference type="SMART" id="SM00323">
    <property type="entry name" value="RasGAP"/>
    <property type="match status" value="1"/>
</dbReference>